<sequence length="42" mass="4919">MSWSPWWSRQILPVVRFILFVATSGCMWRQLPPVFGRAGWPA</sequence>
<feature type="transmembrane region" description="Helical" evidence="1">
    <location>
        <begin position="6"/>
        <end position="28"/>
    </location>
</feature>
<dbReference type="AlphaFoldDB" id="A0A5P2D0C1"/>
<proteinExistence type="predicted"/>
<organism evidence="2 3">
    <name type="scientific">Streptomyces venezuelae</name>
    <dbReference type="NCBI Taxonomy" id="54571"/>
    <lineage>
        <taxon>Bacteria</taxon>
        <taxon>Bacillati</taxon>
        <taxon>Actinomycetota</taxon>
        <taxon>Actinomycetes</taxon>
        <taxon>Kitasatosporales</taxon>
        <taxon>Streptomycetaceae</taxon>
        <taxon>Streptomyces</taxon>
    </lineage>
</organism>
<name>A0A5P2D0C1_STRVZ</name>
<evidence type="ECO:0008006" key="4">
    <source>
        <dbReference type="Google" id="ProtNLM"/>
    </source>
</evidence>
<evidence type="ECO:0000313" key="3">
    <source>
        <dbReference type="Proteomes" id="UP000325211"/>
    </source>
</evidence>
<dbReference type="EMBL" id="CP029190">
    <property type="protein sequence ID" value="QES46549.1"/>
    <property type="molecule type" value="Genomic_DNA"/>
</dbReference>
<dbReference type="OrthoDB" id="5676848at2"/>
<keyword evidence="1" id="KW-1133">Transmembrane helix</keyword>
<evidence type="ECO:0000256" key="1">
    <source>
        <dbReference type="SAM" id="Phobius"/>
    </source>
</evidence>
<reference evidence="2 3" key="1">
    <citation type="submission" date="2018-05" db="EMBL/GenBank/DDBJ databases">
        <title>Streptomyces venezuelae.</title>
        <authorList>
            <person name="Kim W."/>
            <person name="Lee N."/>
            <person name="Cho B.-K."/>
        </authorList>
    </citation>
    <scope>NUCLEOTIDE SEQUENCE [LARGE SCALE GENOMIC DNA]</scope>
    <source>
        <strain evidence="2 3">ATCC 21782</strain>
    </source>
</reference>
<keyword evidence="1" id="KW-0812">Transmembrane</keyword>
<protein>
    <recommendedName>
        <fullName evidence="4">Transposase</fullName>
    </recommendedName>
</protein>
<keyword evidence="1" id="KW-0472">Membrane</keyword>
<gene>
    <name evidence="2" type="ORF">DEJ50_00425</name>
</gene>
<accession>A0A5P2D0C1</accession>
<evidence type="ECO:0000313" key="2">
    <source>
        <dbReference type="EMBL" id="QES46549.1"/>
    </source>
</evidence>
<dbReference type="Proteomes" id="UP000325211">
    <property type="component" value="Chromosome"/>
</dbReference>